<dbReference type="PANTHER" id="PTHR47424:SF3">
    <property type="entry name" value="REGULATORY PROTEIN GAL4"/>
    <property type="match status" value="1"/>
</dbReference>
<dbReference type="OrthoDB" id="39175at2759"/>
<evidence type="ECO:0000256" key="3">
    <source>
        <dbReference type="ARBA" id="ARBA00023163"/>
    </source>
</evidence>
<feature type="compositionally biased region" description="Low complexity" evidence="5">
    <location>
        <begin position="343"/>
        <end position="358"/>
    </location>
</feature>
<feature type="compositionally biased region" description="Low complexity" evidence="5">
    <location>
        <begin position="306"/>
        <end position="319"/>
    </location>
</feature>
<evidence type="ECO:0000256" key="1">
    <source>
        <dbReference type="ARBA" id="ARBA00023015"/>
    </source>
</evidence>
<organism evidence="7 8">
    <name type="scientific">Cryptococcus amylolentus CBS 6039</name>
    <dbReference type="NCBI Taxonomy" id="1295533"/>
    <lineage>
        <taxon>Eukaryota</taxon>
        <taxon>Fungi</taxon>
        <taxon>Dikarya</taxon>
        <taxon>Basidiomycota</taxon>
        <taxon>Agaricomycotina</taxon>
        <taxon>Tremellomycetes</taxon>
        <taxon>Tremellales</taxon>
        <taxon>Cryptococcaceae</taxon>
        <taxon>Cryptococcus</taxon>
    </lineage>
</organism>
<keyword evidence="3" id="KW-0804">Transcription</keyword>
<accession>A0A1E3HZ02</accession>
<feature type="compositionally biased region" description="Polar residues" evidence="5">
    <location>
        <begin position="320"/>
        <end position="331"/>
    </location>
</feature>
<feature type="region of interest" description="Disordered" evidence="5">
    <location>
        <begin position="208"/>
        <end position="228"/>
    </location>
</feature>
<feature type="compositionally biased region" description="Basic and acidic residues" evidence="5">
    <location>
        <begin position="214"/>
        <end position="225"/>
    </location>
</feature>
<dbReference type="InterPro" id="IPR001138">
    <property type="entry name" value="Zn2Cys6_DnaBD"/>
</dbReference>
<proteinExistence type="predicted"/>
<dbReference type="Gene3D" id="4.10.240.10">
    <property type="entry name" value="Zn(2)-C6 fungal-type DNA-binding domain"/>
    <property type="match status" value="1"/>
</dbReference>
<dbReference type="EMBL" id="AWGJ01000004">
    <property type="protein sequence ID" value="ODN80801.1"/>
    <property type="molecule type" value="Genomic_DNA"/>
</dbReference>
<dbReference type="RefSeq" id="XP_018995367.1">
    <property type="nucleotide sequence ID" value="XM_019136698.1"/>
</dbReference>
<dbReference type="PROSITE" id="PS50048">
    <property type="entry name" value="ZN2_CY6_FUNGAL_2"/>
    <property type="match status" value="1"/>
</dbReference>
<dbReference type="STRING" id="1295533.A0A1E3HZ02"/>
<feature type="compositionally biased region" description="Gly residues" evidence="5">
    <location>
        <begin position="422"/>
        <end position="432"/>
    </location>
</feature>
<feature type="region of interest" description="Disordered" evidence="5">
    <location>
        <begin position="302"/>
        <end position="370"/>
    </location>
</feature>
<sequence>MSSQISVMAVVGRRTGCHFAICDLHRAANISSLDIPATTIPLNMSARPFEGFLPPQYLPHTSPNPHSFPQLQTQSPLPDQSAPVFRSQATAPAALNSSESFNVMSDHAPFPLYCPTPNLTPVYPSSRSTSCYSDGSICFTPQDVPNFFPEYSNFGPKRRHTYLEDDSRSADTFVKPNTTSAFYGGEGSYMVPDTRIFSEPLEMSRHRHNIVPDSGDRSTSFEEAKTVPMGGMLRLAEEDEFEASPKRPKLATSPSSPDVPLIARRTRSVQACDHCRRRKARCVGRDPCERCAKSRRPCVFSPVHLTRPSSRPSATRRPSGLSTSAPISTSPIRRHSLESPTTSLSAGPSSRPPGGESPWLPISPQVPNSTGLELQLHPAMTSASPSSSYPLTPNYSYYPGGPPGTEFPQGLARSGLGLGMSLGGPRGYGSYDGGVRDDASWTGSGTTDSSSARPHSSGDMGGAGQALWSY</sequence>
<protein>
    <recommendedName>
        <fullName evidence="6">Zn(2)-C6 fungal-type domain-containing protein</fullName>
    </recommendedName>
</protein>
<dbReference type="InterPro" id="IPR036864">
    <property type="entry name" value="Zn2-C6_fun-type_DNA-bd_sf"/>
</dbReference>
<feature type="compositionally biased region" description="Low complexity" evidence="5">
    <location>
        <begin position="440"/>
        <end position="452"/>
    </location>
</feature>
<evidence type="ECO:0000256" key="2">
    <source>
        <dbReference type="ARBA" id="ARBA00023125"/>
    </source>
</evidence>
<dbReference type="GO" id="GO:0003677">
    <property type="term" value="F:DNA binding"/>
    <property type="evidence" value="ECO:0007669"/>
    <property type="project" value="UniProtKB-KW"/>
</dbReference>
<feature type="region of interest" description="Disordered" evidence="5">
    <location>
        <begin position="240"/>
        <end position="260"/>
    </location>
</feature>
<dbReference type="PROSITE" id="PS00463">
    <property type="entry name" value="ZN2_CY6_FUNGAL_1"/>
    <property type="match status" value="1"/>
</dbReference>
<dbReference type="Proteomes" id="UP000094065">
    <property type="component" value="Unassembled WGS sequence"/>
</dbReference>
<keyword evidence="8" id="KW-1185">Reference proteome</keyword>
<keyword evidence="1" id="KW-0805">Transcription regulation</keyword>
<evidence type="ECO:0000313" key="7">
    <source>
        <dbReference type="EMBL" id="ODN80801.1"/>
    </source>
</evidence>
<reference evidence="7 8" key="1">
    <citation type="submission" date="2016-06" db="EMBL/GenBank/DDBJ databases">
        <title>Evolution of pathogenesis and genome organization in the Tremellales.</title>
        <authorList>
            <person name="Cuomo C."/>
            <person name="Litvintseva A."/>
            <person name="Heitman J."/>
            <person name="Chen Y."/>
            <person name="Sun S."/>
            <person name="Springer D."/>
            <person name="Dromer F."/>
            <person name="Young S."/>
            <person name="Zeng Q."/>
            <person name="Chapman S."/>
            <person name="Gujja S."/>
            <person name="Saif S."/>
            <person name="Birren B."/>
        </authorList>
    </citation>
    <scope>NUCLEOTIDE SEQUENCE [LARGE SCALE GENOMIC DNA]</scope>
    <source>
        <strain evidence="7 8">CBS 6039</strain>
    </source>
</reference>
<evidence type="ECO:0000313" key="8">
    <source>
        <dbReference type="Proteomes" id="UP000094065"/>
    </source>
</evidence>
<dbReference type="Pfam" id="PF00172">
    <property type="entry name" value="Zn_clus"/>
    <property type="match status" value="1"/>
</dbReference>
<dbReference type="AlphaFoldDB" id="A0A1E3HZ02"/>
<dbReference type="SMART" id="SM00066">
    <property type="entry name" value="GAL4"/>
    <property type="match status" value="1"/>
</dbReference>
<name>A0A1E3HZ02_9TREE</name>
<keyword evidence="2" id="KW-0238">DNA-binding</keyword>
<dbReference type="SUPFAM" id="SSF57701">
    <property type="entry name" value="Zn2/Cys6 DNA-binding domain"/>
    <property type="match status" value="1"/>
</dbReference>
<keyword evidence="4" id="KW-0539">Nucleus</keyword>
<gene>
    <name evidence="7" type="ORF">L202_02951</name>
</gene>
<dbReference type="PANTHER" id="PTHR47424">
    <property type="entry name" value="REGULATORY PROTEIN GAL4"/>
    <property type="match status" value="1"/>
</dbReference>
<evidence type="ECO:0000259" key="6">
    <source>
        <dbReference type="PROSITE" id="PS50048"/>
    </source>
</evidence>
<feature type="compositionally biased region" description="Polar residues" evidence="5">
    <location>
        <begin position="63"/>
        <end position="78"/>
    </location>
</feature>
<dbReference type="InterPro" id="IPR051127">
    <property type="entry name" value="Fungal_SecMet_Regulators"/>
</dbReference>
<dbReference type="GeneID" id="30154260"/>
<evidence type="ECO:0000256" key="4">
    <source>
        <dbReference type="ARBA" id="ARBA00023242"/>
    </source>
</evidence>
<dbReference type="GO" id="GO:0000981">
    <property type="term" value="F:DNA-binding transcription factor activity, RNA polymerase II-specific"/>
    <property type="evidence" value="ECO:0007669"/>
    <property type="project" value="InterPro"/>
</dbReference>
<comment type="caution">
    <text evidence="7">The sequence shown here is derived from an EMBL/GenBank/DDBJ whole genome shotgun (WGS) entry which is preliminary data.</text>
</comment>
<dbReference type="CDD" id="cd00067">
    <property type="entry name" value="GAL4"/>
    <property type="match status" value="1"/>
</dbReference>
<feature type="region of interest" description="Disordered" evidence="5">
    <location>
        <begin position="422"/>
        <end position="470"/>
    </location>
</feature>
<feature type="domain" description="Zn(2)-C6 fungal-type" evidence="6">
    <location>
        <begin position="271"/>
        <end position="300"/>
    </location>
</feature>
<feature type="region of interest" description="Disordered" evidence="5">
    <location>
        <begin position="63"/>
        <end position="82"/>
    </location>
</feature>
<dbReference type="GO" id="GO:0008270">
    <property type="term" value="F:zinc ion binding"/>
    <property type="evidence" value="ECO:0007669"/>
    <property type="project" value="InterPro"/>
</dbReference>
<evidence type="ECO:0000256" key="5">
    <source>
        <dbReference type="SAM" id="MobiDB-lite"/>
    </source>
</evidence>